<protein>
    <submittedName>
        <fullName evidence="1">Uncharacterized protein</fullName>
    </submittedName>
</protein>
<dbReference type="Proteomes" id="UP001152622">
    <property type="component" value="Chromosome 3"/>
</dbReference>
<evidence type="ECO:0000313" key="2">
    <source>
        <dbReference type="Proteomes" id="UP001152622"/>
    </source>
</evidence>
<evidence type="ECO:0000313" key="1">
    <source>
        <dbReference type="EMBL" id="KAJ8368248.1"/>
    </source>
</evidence>
<gene>
    <name evidence="1" type="ORF">SKAU_G00082760</name>
</gene>
<dbReference type="OrthoDB" id="419189at2759"/>
<keyword evidence="2" id="KW-1185">Reference proteome</keyword>
<accession>A0A9Q1FVZ0</accession>
<reference evidence="1" key="1">
    <citation type="journal article" date="2023" name="Science">
        <title>Genome structures resolve the early diversification of teleost fishes.</title>
        <authorList>
            <person name="Parey E."/>
            <person name="Louis A."/>
            <person name="Montfort J."/>
            <person name="Bouchez O."/>
            <person name="Roques C."/>
            <person name="Iampietro C."/>
            <person name="Lluch J."/>
            <person name="Castinel A."/>
            <person name="Donnadieu C."/>
            <person name="Desvignes T."/>
            <person name="Floi Bucao C."/>
            <person name="Jouanno E."/>
            <person name="Wen M."/>
            <person name="Mejri S."/>
            <person name="Dirks R."/>
            <person name="Jansen H."/>
            <person name="Henkel C."/>
            <person name="Chen W.J."/>
            <person name="Zahm M."/>
            <person name="Cabau C."/>
            <person name="Klopp C."/>
            <person name="Thompson A.W."/>
            <person name="Robinson-Rechavi M."/>
            <person name="Braasch I."/>
            <person name="Lecointre G."/>
            <person name="Bobe J."/>
            <person name="Postlethwait J.H."/>
            <person name="Berthelot C."/>
            <person name="Roest Crollius H."/>
            <person name="Guiguen Y."/>
        </authorList>
    </citation>
    <scope>NUCLEOTIDE SEQUENCE</scope>
    <source>
        <strain evidence="1">WJC10195</strain>
    </source>
</reference>
<sequence>MATHSSNIIVKFTDDTVVIGLISNNNEIAYLDEVEVLSARSAEFLNLLHCFNLRQHVSGPTHDCGHTLDLIITDDECGNIQIMDLGISDHKAVVMDPAVCCPYNPKSFDLI</sequence>
<dbReference type="AlphaFoldDB" id="A0A9Q1FVZ0"/>
<proteinExistence type="predicted"/>
<name>A0A9Q1FVZ0_SYNKA</name>
<dbReference type="PANTHER" id="PTHR33776">
    <property type="entry name" value="ENDO/EXONUCLEASE/PHOSPHATASE DOMAIN-CONTAINING PROTEIN"/>
    <property type="match status" value="1"/>
</dbReference>
<dbReference type="PANTHER" id="PTHR33776:SF3">
    <property type="entry name" value="PHD-TYPE DOMAIN-CONTAINING PROTEIN"/>
    <property type="match status" value="1"/>
</dbReference>
<organism evidence="1 2">
    <name type="scientific">Synaphobranchus kaupii</name>
    <name type="common">Kaup's arrowtooth eel</name>
    <dbReference type="NCBI Taxonomy" id="118154"/>
    <lineage>
        <taxon>Eukaryota</taxon>
        <taxon>Metazoa</taxon>
        <taxon>Chordata</taxon>
        <taxon>Craniata</taxon>
        <taxon>Vertebrata</taxon>
        <taxon>Euteleostomi</taxon>
        <taxon>Actinopterygii</taxon>
        <taxon>Neopterygii</taxon>
        <taxon>Teleostei</taxon>
        <taxon>Anguilliformes</taxon>
        <taxon>Synaphobranchidae</taxon>
        <taxon>Synaphobranchus</taxon>
    </lineage>
</organism>
<comment type="caution">
    <text evidence="1">The sequence shown here is derived from an EMBL/GenBank/DDBJ whole genome shotgun (WGS) entry which is preliminary data.</text>
</comment>
<dbReference type="EMBL" id="JAINUF010000003">
    <property type="protein sequence ID" value="KAJ8368248.1"/>
    <property type="molecule type" value="Genomic_DNA"/>
</dbReference>